<dbReference type="AlphaFoldDB" id="A0AA87ZGI3"/>
<dbReference type="EMBL" id="BTGU01000003">
    <property type="protein sequence ID" value="GMN32255.1"/>
    <property type="molecule type" value="Genomic_DNA"/>
</dbReference>
<sequence>MEIKPKFGTGKSHEVGFGVATAEATTAVVGERPARISSEACRRQMRLDWCRRGFLGSRNDNERCDLRAVVVV</sequence>
<reference evidence="1" key="1">
    <citation type="submission" date="2023-07" db="EMBL/GenBank/DDBJ databases">
        <title>draft genome sequence of fig (Ficus carica).</title>
        <authorList>
            <person name="Takahashi T."/>
            <person name="Nishimura K."/>
        </authorList>
    </citation>
    <scope>NUCLEOTIDE SEQUENCE</scope>
</reference>
<evidence type="ECO:0000313" key="1">
    <source>
        <dbReference type="EMBL" id="GMN32255.1"/>
    </source>
</evidence>
<proteinExistence type="predicted"/>
<dbReference type="Proteomes" id="UP001187192">
    <property type="component" value="Unassembled WGS sequence"/>
</dbReference>
<organism evidence="1 2">
    <name type="scientific">Ficus carica</name>
    <name type="common">Common fig</name>
    <dbReference type="NCBI Taxonomy" id="3494"/>
    <lineage>
        <taxon>Eukaryota</taxon>
        <taxon>Viridiplantae</taxon>
        <taxon>Streptophyta</taxon>
        <taxon>Embryophyta</taxon>
        <taxon>Tracheophyta</taxon>
        <taxon>Spermatophyta</taxon>
        <taxon>Magnoliopsida</taxon>
        <taxon>eudicotyledons</taxon>
        <taxon>Gunneridae</taxon>
        <taxon>Pentapetalae</taxon>
        <taxon>rosids</taxon>
        <taxon>fabids</taxon>
        <taxon>Rosales</taxon>
        <taxon>Moraceae</taxon>
        <taxon>Ficeae</taxon>
        <taxon>Ficus</taxon>
    </lineage>
</organism>
<comment type="caution">
    <text evidence="1">The sequence shown here is derived from an EMBL/GenBank/DDBJ whole genome shotgun (WGS) entry which is preliminary data.</text>
</comment>
<accession>A0AA87ZGI3</accession>
<name>A0AA87ZGI3_FICCA</name>
<protein>
    <submittedName>
        <fullName evidence="1">Uncharacterized protein</fullName>
    </submittedName>
</protein>
<evidence type="ECO:0000313" key="2">
    <source>
        <dbReference type="Proteomes" id="UP001187192"/>
    </source>
</evidence>
<keyword evidence="2" id="KW-1185">Reference proteome</keyword>
<gene>
    <name evidence="1" type="ORF">TIFTF001_003598</name>
</gene>